<evidence type="ECO:0000313" key="3">
    <source>
        <dbReference type="EMBL" id="NER13338.1"/>
    </source>
</evidence>
<gene>
    <name evidence="3" type="ORF">GWK08_07805</name>
</gene>
<dbReference type="InterPro" id="IPR050563">
    <property type="entry name" value="4-hydroxybenzoyl-CoA_TE"/>
</dbReference>
<name>A0A6P0UN91_9FLAO</name>
<evidence type="ECO:0000313" key="4">
    <source>
        <dbReference type="Proteomes" id="UP000468581"/>
    </source>
</evidence>
<dbReference type="PANTHER" id="PTHR31793:SF27">
    <property type="entry name" value="NOVEL THIOESTERASE SUPERFAMILY DOMAIN AND SAPOSIN A-TYPE DOMAIN CONTAINING PROTEIN (0610012H03RIK)"/>
    <property type="match status" value="1"/>
</dbReference>
<dbReference type="GO" id="GO:0047617">
    <property type="term" value="F:fatty acyl-CoA hydrolase activity"/>
    <property type="evidence" value="ECO:0007669"/>
    <property type="project" value="TreeGrafter"/>
</dbReference>
<dbReference type="CDD" id="cd00586">
    <property type="entry name" value="4HBT"/>
    <property type="match status" value="1"/>
</dbReference>
<evidence type="ECO:0000256" key="1">
    <source>
        <dbReference type="ARBA" id="ARBA00005953"/>
    </source>
</evidence>
<reference evidence="3 4" key="1">
    <citation type="submission" date="2020-01" db="EMBL/GenBank/DDBJ databases">
        <title>Leptobacterium flavescens.</title>
        <authorList>
            <person name="Wang G."/>
        </authorList>
    </citation>
    <scope>NUCLEOTIDE SEQUENCE [LARGE SCALE GENOMIC DNA]</scope>
    <source>
        <strain evidence="3 4">KCTC 22160</strain>
    </source>
</reference>
<organism evidence="3 4">
    <name type="scientific">Leptobacterium flavescens</name>
    <dbReference type="NCBI Taxonomy" id="472055"/>
    <lineage>
        <taxon>Bacteria</taxon>
        <taxon>Pseudomonadati</taxon>
        <taxon>Bacteroidota</taxon>
        <taxon>Flavobacteriia</taxon>
        <taxon>Flavobacteriales</taxon>
        <taxon>Flavobacteriaceae</taxon>
        <taxon>Leptobacterium</taxon>
    </lineage>
</organism>
<dbReference type="SUPFAM" id="SSF54637">
    <property type="entry name" value="Thioesterase/thiol ester dehydrase-isomerase"/>
    <property type="match status" value="1"/>
</dbReference>
<evidence type="ECO:0000256" key="2">
    <source>
        <dbReference type="ARBA" id="ARBA00022801"/>
    </source>
</evidence>
<protein>
    <submittedName>
        <fullName evidence="3">Acyl-CoA thioesterase</fullName>
    </submittedName>
</protein>
<comment type="similarity">
    <text evidence="1">Belongs to the 4-hydroxybenzoyl-CoA thioesterase family.</text>
</comment>
<dbReference type="AlphaFoldDB" id="A0A6P0UN91"/>
<keyword evidence="4" id="KW-1185">Reference proteome</keyword>
<comment type="caution">
    <text evidence="3">The sequence shown here is derived from an EMBL/GenBank/DDBJ whole genome shotgun (WGS) entry which is preliminary data.</text>
</comment>
<dbReference type="Proteomes" id="UP000468581">
    <property type="component" value="Unassembled WGS sequence"/>
</dbReference>
<dbReference type="EMBL" id="JAABOO010000002">
    <property type="protein sequence ID" value="NER13338.1"/>
    <property type="molecule type" value="Genomic_DNA"/>
</dbReference>
<keyword evidence="2" id="KW-0378">Hydrolase</keyword>
<proteinExistence type="inferred from homology"/>
<dbReference type="Gene3D" id="3.10.129.10">
    <property type="entry name" value="Hotdog Thioesterase"/>
    <property type="match status" value="1"/>
</dbReference>
<dbReference type="Pfam" id="PF13279">
    <property type="entry name" value="4HBT_2"/>
    <property type="match status" value="1"/>
</dbReference>
<sequence length="165" mass="19168">MSNLPKIMKSTATVRFQDCDPFNHLNNSKYIDYMVNAREDQIMEHYGLNIYQYAQETGMSWVVGSNQIAYLKPALLMEKVLIESQLLSYSEKELRVEVRMLNTDGTQLKALMWISFIAFNIATARIAEHEDRMMQLFEAVVHPIDNISNFESRIAQIRASQKKIK</sequence>
<accession>A0A6P0UN91</accession>
<dbReference type="PANTHER" id="PTHR31793">
    <property type="entry name" value="4-HYDROXYBENZOYL-COA THIOESTERASE FAMILY MEMBER"/>
    <property type="match status" value="1"/>
</dbReference>
<dbReference type="InterPro" id="IPR029069">
    <property type="entry name" value="HotDog_dom_sf"/>
</dbReference>